<keyword evidence="2" id="KW-0812">Transmembrane</keyword>
<feature type="compositionally biased region" description="Polar residues" evidence="1">
    <location>
        <begin position="701"/>
        <end position="710"/>
    </location>
</feature>
<feature type="compositionally biased region" description="Polar residues" evidence="1">
    <location>
        <begin position="527"/>
        <end position="541"/>
    </location>
</feature>
<feature type="compositionally biased region" description="Polar residues" evidence="1">
    <location>
        <begin position="255"/>
        <end position="271"/>
    </location>
</feature>
<feature type="compositionally biased region" description="Polar residues" evidence="1">
    <location>
        <begin position="567"/>
        <end position="581"/>
    </location>
</feature>
<proteinExistence type="predicted"/>
<feature type="region of interest" description="Disordered" evidence="1">
    <location>
        <begin position="283"/>
        <end position="336"/>
    </location>
</feature>
<feature type="region of interest" description="Disordered" evidence="1">
    <location>
        <begin position="753"/>
        <end position="777"/>
    </location>
</feature>
<feature type="compositionally biased region" description="Polar residues" evidence="1">
    <location>
        <begin position="380"/>
        <end position="393"/>
    </location>
</feature>
<feature type="compositionally biased region" description="Basic and acidic residues" evidence="1">
    <location>
        <begin position="299"/>
        <end position="308"/>
    </location>
</feature>
<feature type="compositionally biased region" description="Polar residues" evidence="1">
    <location>
        <begin position="720"/>
        <end position="731"/>
    </location>
</feature>
<feature type="compositionally biased region" description="Polar residues" evidence="1">
    <location>
        <begin position="674"/>
        <end position="689"/>
    </location>
</feature>
<feature type="compositionally biased region" description="Basic and acidic residues" evidence="1">
    <location>
        <begin position="198"/>
        <end position="213"/>
    </location>
</feature>
<evidence type="ECO:0000313" key="4">
    <source>
        <dbReference type="Proteomes" id="UP000290288"/>
    </source>
</evidence>
<protein>
    <submittedName>
        <fullName evidence="3">Uncharacterized protein</fullName>
    </submittedName>
</protein>
<dbReference type="Proteomes" id="UP000290288">
    <property type="component" value="Unassembled WGS sequence"/>
</dbReference>
<feature type="region of interest" description="Disordered" evidence="1">
    <location>
        <begin position="660"/>
        <end position="732"/>
    </location>
</feature>
<dbReference type="AlphaFoldDB" id="A0A4Q2DES6"/>
<feature type="compositionally biased region" description="Polar residues" evidence="1">
    <location>
        <begin position="463"/>
        <end position="476"/>
    </location>
</feature>
<accession>A0A4Q2DES6</accession>
<feature type="compositionally biased region" description="Low complexity" evidence="1">
    <location>
        <begin position="591"/>
        <end position="615"/>
    </location>
</feature>
<feature type="compositionally biased region" description="Low complexity" evidence="1">
    <location>
        <begin position="489"/>
        <end position="506"/>
    </location>
</feature>
<keyword evidence="2" id="KW-0472">Membrane</keyword>
<dbReference type="EMBL" id="SDEE01000293">
    <property type="protein sequence ID" value="RXW18059.1"/>
    <property type="molecule type" value="Genomic_DNA"/>
</dbReference>
<comment type="caution">
    <text evidence="3">The sequence shown here is derived from an EMBL/GenBank/DDBJ whole genome shotgun (WGS) entry which is preliminary data.</text>
</comment>
<sequence length="853" mass="92839">MHITSRDGASLRISWKGTGIQLQGNVANVTYTIDLDGANVNNTGASIPENVLATITDLDDEDHVLTLTAQIPNTGLPNSSTIAFQRAVILSVPPNANASSPPSPSPTPVGSATAFPRGTIAAFILAGILAFMLFSGFLYFWFIYRPRKKYQLERERWRNSYQFRTGKSTEAGDVLDIGPAVPSRPERELTFTFISERTPSDRSQPRAPHRESGKSSFSRWKREVEHAVARDSLGIQFRHSSLYDEKHEPPRDAGTVQSTSDAISSRSSPSVLRNAMFMMGIGRHSRASSSNSKRNGRNKGKEAKRVSDNRSWSPGYHINIPFQPPSQDERVPTRTQTSLSYLTAPLGFEAEPREPAPPSYAASVSHRESESPPSVPHSVTQSSSIPTVIQPQNKGKARAPSDDRLRDQPASPVTSYTSSLTPPYPVRELSKEDRGSVMDQSIDETPAVLSGPAVRRLIRSLSPRTSKASFPQQRNPLSLDLASIPPQPSSTDTQQPESPQQQQRTPRPLPKPPTTAPLPSPTRSDTQEGPGTQSEPVSPSTEEMGVPALSGPLRGSGTFGPRPGSSGARTQEGTPLSSQIPVSPPLTLSPPGTGQQTQWSSTPSSSSQRFSGRFSNRMSRLVPRAEVAPGSSRQPFRLTPLQPLVEQHSATARHSFLDMTSSSDVSAHSKENTDSSSLRGDTRRYSTPPQGLLNLPEEQSRWSSSNSAPISTDDHENDNDASNSKPHTTPPQLIIPSAAQFLLPERRQGRISISETSTRSDPVHVHPNFEPLESPTDSLPFTVSDVDFRQGSDSEEIPAFARGRLMLEGQSVRTSGSTGAWFALSNVEHYCSSRALKGRLEFGVHDPLRFGAF</sequence>
<feature type="transmembrane region" description="Helical" evidence="2">
    <location>
        <begin position="120"/>
        <end position="144"/>
    </location>
</feature>
<feature type="compositionally biased region" description="Polar residues" evidence="1">
    <location>
        <begin position="411"/>
        <end position="421"/>
    </location>
</feature>
<organism evidence="3 4">
    <name type="scientific">Candolleomyces aberdarensis</name>
    <dbReference type="NCBI Taxonomy" id="2316362"/>
    <lineage>
        <taxon>Eukaryota</taxon>
        <taxon>Fungi</taxon>
        <taxon>Dikarya</taxon>
        <taxon>Basidiomycota</taxon>
        <taxon>Agaricomycotina</taxon>
        <taxon>Agaricomycetes</taxon>
        <taxon>Agaricomycetidae</taxon>
        <taxon>Agaricales</taxon>
        <taxon>Agaricineae</taxon>
        <taxon>Psathyrellaceae</taxon>
        <taxon>Candolleomyces</taxon>
    </lineage>
</organism>
<feature type="region of interest" description="Disordered" evidence="1">
    <location>
        <begin position="463"/>
        <end position="641"/>
    </location>
</feature>
<evidence type="ECO:0000313" key="3">
    <source>
        <dbReference type="EMBL" id="RXW18059.1"/>
    </source>
</evidence>
<feature type="compositionally biased region" description="Basic and acidic residues" evidence="1">
    <location>
        <begin position="242"/>
        <end position="251"/>
    </location>
</feature>
<feature type="region of interest" description="Disordered" evidence="1">
    <location>
        <begin position="348"/>
        <end position="448"/>
    </location>
</feature>
<evidence type="ECO:0000256" key="2">
    <source>
        <dbReference type="SAM" id="Phobius"/>
    </source>
</evidence>
<dbReference type="STRING" id="2316362.A0A4Q2DES6"/>
<feature type="compositionally biased region" description="Pro residues" evidence="1">
    <location>
        <begin position="507"/>
        <end position="520"/>
    </location>
</feature>
<keyword evidence="2" id="KW-1133">Transmembrane helix</keyword>
<feature type="region of interest" description="Disordered" evidence="1">
    <location>
        <begin position="242"/>
        <end position="271"/>
    </location>
</feature>
<dbReference type="OrthoDB" id="2576334at2759"/>
<gene>
    <name evidence="3" type="ORF">EST38_g7791</name>
</gene>
<name>A0A4Q2DES6_9AGAR</name>
<feature type="region of interest" description="Disordered" evidence="1">
    <location>
        <begin position="193"/>
        <end position="218"/>
    </location>
</feature>
<keyword evidence="4" id="KW-1185">Reference proteome</keyword>
<evidence type="ECO:0000256" key="1">
    <source>
        <dbReference type="SAM" id="MobiDB-lite"/>
    </source>
</evidence>
<reference evidence="3 4" key="1">
    <citation type="submission" date="2019-01" db="EMBL/GenBank/DDBJ databases">
        <title>Draft genome sequence of Psathyrella aberdarensis IHI B618.</title>
        <authorList>
            <person name="Buettner E."/>
            <person name="Kellner H."/>
        </authorList>
    </citation>
    <scope>NUCLEOTIDE SEQUENCE [LARGE SCALE GENOMIC DNA]</scope>
    <source>
        <strain evidence="3 4">IHI B618</strain>
    </source>
</reference>